<evidence type="ECO:0000313" key="3">
    <source>
        <dbReference type="EMBL" id="VDI11220.1"/>
    </source>
</evidence>
<dbReference type="PANTHER" id="PTHR37984:SF15">
    <property type="entry name" value="INTEGRASE CATALYTIC DOMAIN-CONTAINING PROTEIN"/>
    <property type="match status" value="1"/>
</dbReference>
<feature type="compositionally biased region" description="Polar residues" evidence="1">
    <location>
        <begin position="701"/>
        <end position="714"/>
    </location>
</feature>
<dbReference type="SUPFAM" id="SSF53098">
    <property type="entry name" value="Ribonuclease H-like"/>
    <property type="match status" value="1"/>
</dbReference>
<organism evidence="3 4">
    <name type="scientific">Mytilus galloprovincialis</name>
    <name type="common">Mediterranean mussel</name>
    <dbReference type="NCBI Taxonomy" id="29158"/>
    <lineage>
        <taxon>Eukaryota</taxon>
        <taxon>Metazoa</taxon>
        <taxon>Spiralia</taxon>
        <taxon>Lophotrochozoa</taxon>
        <taxon>Mollusca</taxon>
        <taxon>Bivalvia</taxon>
        <taxon>Autobranchia</taxon>
        <taxon>Pteriomorphia</taxon>
        <taxon>Mytilida</taxon>
        <taxon>Mytiloidea</taxon>
        <taxon>Mytilidae</taxon>
        <taxon>Mytilinae</taxon>
        <taxon>Mytilus</taxon>
    </lineage>
</organism>
<dbReference type="InterPro" id="IPR043502">
    <property type="entry name" value="DNA/RNA_pol_sf"/>
</dbReference>
<dbReference type="GO" id="GO:0003676">
    <property type="term" value="F:nucleic acid binding"/>
    <property type="evidence" value="ECO:0007669"/>
    <property type="project" value="InterPro"/>
</dbReference>
<evidence type="ECO:0000259" key="2">
    <source>
        <dbReference type="PROSITE" id="PS50994"/>
    </source>
</evidence>
<dbReference type="Gene3D" id="3.30.420.10">
    <property type="entry name" value="Ribonuclease H-like superfamily/Ribonuclease H"/>
    <property type="match status" value="1"/>
</dbReference>
<dbReference type="SUPFAM" id="SSF56672">
    <property type="entry name" value="DNA/RNA polymerases"/>
    <property type="match status" value="1"/>
</dbReference>
<dbReference type="EMBL" id="UYJE01002492">
    <property type="protein sequence ID" value="VDI11220.1"/>
    <property type="molecule type" value="Genomic_DNA"/>
</dbReference>
<reference evidence="3" key="1">
    <citation type="submission" date="2018-11" db="EMBL/GenBank/DDBJ databases">
        <authorList>
            <person name="Alioto T."/>
            <person name="Alioto T."/>
        </authorList>
    </citation>
    <scope>NUCLEOTIDE SEQUENCE</scope>
</reference>
<feature type="region of interest" description="Disordered" evidence="1">
    <location>
        <begin position="693"/>
        <end position="714"/>
    </location>
</feature>
<name>A0A8B6CXB1_MYTGA</name>
<dbReference type="PANTHER" id="PTHR37984">
    <property type="entry name" value="PROTEIN CBG26694"/>
    <property type="match status" value="1"/>
</dbReference>
<dbReference type="Gene3D" id="3.10.10.10">
    <property type="entry name" value="HIV Type 1 Reverse Transcriptase, subunit A, domain 1"/>
    <property type="match status" value="1"/>
</dbReference>
<dbReference type="FunFam" id="1.10.340.70:FF:000001">
    <property type="entry name" value="Retrovirus-related Pol polyprotein from transposon gypsy-like Protein"/>
    <property type="match status" value="1"/>
</dbReference>
<sequence>MVTLEFSLRSAIFCHQFIVCDITPDAILGQDFLLKHVKKIDYRSHILQTENLDIKCWVGGEFRMTCRVLAKDTVVVPSNSSMTLPVNVPNKEHVTSIAIIEPCNLLYEEKNISVVSGIINSDDEYPFVQVVNYSDSDVKLYPNTMLGTCESVAAFPELRQDRCAGVNIIPSRQVETDENGVPEHLQDLLTRSCTHLTPKEKMTLAELLNKFQDVFSRSPEDIGRTNKIKHSIDTGDARPVRVPPRRLPIGKREIERTEVSKMLERGIIEPSNSPWSAPLVLITKPDLTTRTQNDVQNIEEDSKETAIPQCTPLNQIRAVTRSRQVIPSAGLTKIKDLVIDGWDQISLRKSQLDDHEISEILMRIEDKKRPEWNEISNQSAVIKTLWRQWDRLEIHQGLLYRKWIENETEEFLQLIVPTSKRQEAIRYFHDIPTGGHLGIDKTLDRMQKTFYWPSMKNTIVEYIKRCDSCAAQKQLQARKAPMGKFLTGEPMERVAMDILGPLPMSKNNNRFVLVLSDLFTKWTEAYPLPDQEAKTVAQALTNEFISRFGTPLQLYSDQGRNFESTLLKEVCNLLQIEKTRATIQAFIPEPEIENENKVKPHEYVELLQSSLIKAHAHARKHLKGSQEYQKKYYDQSAKKRELIAGQPVWLHDPTRKPGVCSKLLPKWKGPFIVLKKIDDLIYMVKKVTTATSKSLPHRPANTIQGQKPTNLVQG</sequence>
<dbReference type="AlphaFoldDB" id="A0A8B6CXB1"/>
<dbReference type="InterPro" id="IPR041588">
    <property type="entry name" value="Integrase_H2C2"/>
</dbReference>
<gene>
    <name evidence="3" type="ORF">MGAL_10B092800</name>
</gene>
<dbReference type="GO" id="GO:0015074">
    <property type="term" value="P:DNA integration"/>
    <property type="evidence" value="ECO:0007669"/>
    <property type="project" value="InterPro"/>
</dbReference>
<proteinExistence type="predicted"/>
<dbReference type="OrthoDB" id="6783748at2759"/>
<dbReference type="InterPro" id="IPR050951">
    <property type="entry name" value="Retrovirus_Pol_polyprotein"/>
</dbReference>
<dbReference type="InterPro" id="IPR012337">
    <property type="entry name" value="RNaseH-like_sf"/>
</dbReference>
<dbReference type="InterPro" id="IPR036397">
    <property type="entry name" value="RNaseH_sf"/>
</dbReference>
<dbReference type="PROSITE" id="PS50994">
    <property type="entry name" value="INTEGRASE"/>
    <property type="match status" value="1"/>
</dbReference>
<dbReference type="Proteomes" id="UP000596742">
    <property type="component" value="Unassembled WGS sequence"/>
</dbReference>
<comment type="caution">
    <text evidence="3">The sequence shown here is derived from an EMBL/GenBank/DDBJ whole genome shotgun (WGS) entry which is preliminary data.</text>
</comment>
<evidence type="ECO:0000256" key="1">
    <source>
        <dbReference type="SAM" id="MobiDB-lite"/>
    </source>
</evidence>
<feature type="domain" description="Integrase catalytic" evidence="2">
    <location>
        <begin position="486"/>
        <end position="655"/>
    </location>
</feature>
<protein>
    <recommendedName>
        <fullName evidence="2">Integrase catalytic domain-containing protein</fullName>
    </recommendedName>
</protein>
<dbReference type="Gene3D" id="1.10.340.70">
    <property type="match status" value="1"/>
</dbReference>
<evidence type="ECO:0000313" key="4">
    <source>
        <dbReference type="Proteomes" id="UP000596742"/>
    </source>
</evidence>
<dbReference type="Pfam" id="PF17921">
    <property type="entry name" value="Integrase_H2C2"/>
    <property type="match status" value="1"/>
</dbReference>
<dbReference type="Pfam" id="PF00665">
    <property type="entry name" value="rve"/>
    <property type="match status" value="1"/>
</dbReference>
<dbReference type="InterPro" id="IPR001584">
    <property type="entry name" value="Integrase_cat-core"/>
</dbReference>
<accession>A0A8B6CXB1</accession>
<keyword evidence="4" id="KW-1185">Reference proteome</keyword>